<protein>
    <submittedName>
        <fullName evidence="4">Uncharacterized protein</fullName>
    </submittedName>
</protein>
<feature type="non-terminal residue" evidence="4">
    <location>
        <position position="145"/>
    </location>
</feature>
<evidence type="ECO:0000256" key="1">
    <source>
        <dbReference type="ARBA" id="ARBA00022630"/>
    </source>
</evidence>
<dbReference type="Gene3D" id="3.20.20.70">
    <property type="entry name" value="Aldolase class I"/>
    <property type="match status" value="1"/>
</dbReference>
<name>X0WNI9_9ZZZZ</name>
<sequence length="145" mass="15073">MKKTRLCDLLGIEYPIIQGGMVWIANAELAAAVSNAGGLGLISPTAGMSPNGDQVANLKQQIKTARSLTSKPFGINLAILGSPHIEDLIAAVIIERVSVVVTAAGNPALYTSRLKEAGIKVLHVAAAVRHAQSAERRGVDGIIAE</sequence>
<dbReference type="PANTHER" id="PTHR32332:SF20">
    <property type="entry name" value="2-NITROPROPANE DIOXYGENASE-LIKE PROTEIN"/>
    <property type="match status" value="1"/>
</dbReference>
<evidence type="ECO:0000313" key="4">
    <source>
        <dbReference type="EMBL" id="GAG32215.1"/>
    </source>
</evidence>
<dbReference type="CDD" id="cd04730">
    <property type="entry name" value="NPD_like"/>
    <property type="match status" value="1"/>
</dbReference>
<dbReference type="SUPFAM" id="SSF51412">
    <property type="entry name" value="Inosine monophosphate dehydrogenase (IMPDH)"/>
    <property type="match status" value="1"/>
</dbReference>
<gene>
    <name evidence="4" type="ORF">S01H1_61202</name>
</gene>
<dbReference type="Pfam" id="PF03060">
    <property type="entry name" value="NMO"/>
    <property type="match status" value="1"/>
</dbReference>
<dbReference type="PANTHER" id="PTHR32332">
    <property type="entry name" value="2-NITROPROPANE DIOXYGENASE"/>
    <property type="match status" value="1"/>
</dbReference>
<comment type="caution">
    <text evidence="4">The sequence shown here is derived from an EMBL/GenBank/DDBJ whole genome shotgun (WGS) entry which is preliminary data.</text>
</comment>
<keyword evidence="1" id="KW-0285">Flavoprotein</keyword>
<evidence type="ECO:0000256" key="3">
    <source>
        <dbReference type="ARBA" id="ARBA00023002"/>
    </source>
</evidence>
<dbReference type="GO" id="GO:0018580">
    <property type="term" value="F:nitronate monooxygenase activity"/>
    <property type="evidence" value="ECO:0007669"/>
    <property type="project" value="InterPro"/>
</dbReference>
<keyword evidence="3" id="KW-0560">Oxidoreductase</keyword>
<dbReference type="EMBL" id="BARS01040117">
    <property type="protein sequence ID" value="GAG32215.1"/>
    <property type="molecule type" value="Genomic_DNA"/>
</dbReference>
<proteinExistence type="predicted"/>
<dbReference type="InterPro" id="IPR013785">
    <property type="entry name" value="Aldolase_TIM"/>
</dbReference>
<keyword evidence="2" id="KW-0288">FMN</keyword>
<dbReference type="AlphaFoldDB" id="X0WNI9"/>
<reference evidence="4" key="1">
    <citation type="journal article" date="2014" name="Front. Microbiol.">
        <title>High frequency of phylogenetically diverse reductive dehalogenase-homologous genes in deep subseafloor sedimentary metagenomes.</title>
        <authorList>
            <person name="Kawai M."/>
            <person name="Futagami T."/>
            <person name="Toyoda A."/>
            <person name="Takaki Y."/>
            <person name="Nishi S."/>
            <person name="Hori S."/>
            <person name="Arai W."/>
            <person name="Tsubouchi T."/>
            <person name="Morono Y."/>
            <person name="Uchiyama I."/>
            <person name="Ito T."/>
            <person name="Fujiyama A."/>
            <person name="Inagaki F."/>
            <person name="Takami H."/>
        </authorList>
    </citation>
    <scope>NUCLEOTIDE SEQUENCE</scope>
    <source>
        <strain evidence="4">Expedition CK06-06</strain>
    </source>
</reference>
<organism evidence="4">
    <name type="scientific">marine sediment metagenome</name>
    <dbReference type="NCBI Taxonomy" id="412755"/>
    <lineage>
        <taxon>unclassified sequences</taxon>
        <taxon>metagenomes</taxon>
        <taxon>ecological metagenomes</taxon>
    </lineage>
</organism>
<accession>X0WNI9</accession>
<evidence type="ECO:0000256" key="2">
    <source>
        <dbReference type="ARBA" id="ARBA00022643"/>
    </source>
</evidence>
<dbReference type="InterPro" id="IPR004136">
    <property type="entry name" value="NMO"/>
</dbReference>